<reference evidence="1 2" key="1">
    <citation type="submission" date="2020-08" db="EMBL/GenBank/DDBJ databases">
        <title>Genomic Encyclopedia of Type Strains, Phase IV (KMG-IV): sequencing the most valuable type-strain genomes for metagenomic binning, comparative biology and taxonomic classification.</title>
        <authorList>
            <person name="Goeker M."/>
        </authorList>
    </citation>
    <scope>NUCLEOTIDE SEQUENCE [LARGE SCALE GENOMIC DNA]</scope>
    <source>
        <strain evidence="1 2">DSM 100995</strain>
    </source>
</reference>
<protein>
    <submittedName>
        <fullName evidence="1">Uncharacterized protein</fullName>
    </submittedName>
</protein>
<name>A0ABR6IBR9_9SPHI</name>
<evidence type="ECO:0000313" key="2">
    <source>
        <dbReference type="Proteomes" id="UP000583101"/>
    </source>
</evidence>
<evidence type="ECO:0000313" key="1">
    <source>
        <dbReference type="EMBL" id="MBB3970422.1"/>
    </source>
</evidence>
<comment type="caution">
    <text evidence="1">The sequence shown here is derived from an EMBL/GenBank/DDBJ whole genome shotgun (WGS) entry which is preliminary data.</text>
</comment>
<dbReference type="Proteomes" id="UP000583101">
    <property type="component" value="Unassembled WGS sequence"/>
</dbReference>
<keyword evidence="2" id="KW-1185">Reference proteome</keyword>
<accession>A0ABR6IBR9</accession>
<gene>
    <name evidence="1" type="ORF">GGR35_003038</name>
</gene>
<sequence length="86" mass="9784">MLIGLTPRARAILWIQTITAHDGEYIENITIDLSAYYNDVIGVTKTPGQRDVEVVFWIDAQNAPYVITKPLYHTKKLLSEDEKGNH</sequence>
<dbReference type="EMBL" id="JACIEG010000005">
    <property type="protein sequence ID" value="MBB3970422.1"/>
    <property type="molecule type" value="Genomic_DNA"/>
</dbReference>
<proteinExistence type="predicted"/>
<dbReference type="RefSeq" id="WP_183500394.1">
    <property type="nucleotide sequence ID" value="NZ_BMCZ01000003.1"/>
</dbReference>
<organism evidence="1 2">
    <name type="scientific">Mucilaginibacter phyllosphaerae</name>
    <dbReference type="NCBI Taxonomy" id="1812349"/>
    <lineage>
        <taxon>Bacteria</taxon>
        <taxon>Pseudomonadati</taxon>
        <taxon>Bacteroidota</taxon>
        <taxon>Sphingobacteriia</taxon>
        <taxon>Sphingobacteriales</taxon>
        <taxon>Sphingobacteriaceae</taxon>
        <taxon>Mucilaginibacter</taxon>
    </lineage>
</organism>